<evidence type="ECO:0000256" key="2">
    <source>
        <dbReference type="SAM" id="MobiDB-lite"/>
    </source>
</evidence>
<keyword evidence="5" id="KW-1185">Reference proteome</keyword>
<comment type="caution">
    <text evidence="4">The sequence shown here is derived from an EMBL/GenBank/DDBJ whole genome shotgun (WGS) entry which is preliminary data.</text>
</comment>
<organism evidence="4 5">
    <name type="scientific">Kocuria carniphila</name>
    <dbReference type="NCBI Taxonomy" id="262208"/>
    <lineage>
        <taxon>Bacteria</taxon>
        <taxon>Bacillati</taxon>
        <taxon>Actinomycetota</taxon>
        <taxon>Actinomycetes</taxon>
        <taxon>Micrococcales</taxon>
        <taxon>Micrococcaceae</taxon>
        <taxon>Kocuria</taxon>
    </lineage>
</organism>
<evidence type="ECO:0008006" key="6">
    <source>
        <dbReference type="Google" id="ProtNLM"/>
    </source>
</evidence>
<reference evidence="4 5" key="1">
    <citation type="journal article" date="2024" name="Fungal Genet. Biol.">
        <title>The porcine skin microbiome exhibits broad fungal antagonism.</title>
        <authorList>
            <person name="De La Cruz K.F."/>
            <person name="Townsend E.C."/>
            <person name="Alex Cheong J.Z."/>
            <person name="Salamzade R."/>
            <person name="Liu A."/>
            <person name="Sandstrom S."/>
            <person name="Davila E."/>
            <person name="Huang L."/>
            <person name="Xu K.H."/>
            <person name="Wu S.Y."/>
            <person name="Meudt J.J."/>
            <person name="Shanmuganayagam D."/>
            <person name="Gibson A.L.F."/>
            <person name="Kalan L.R."/>
        </authorList>
    </citation>
    <scope>NUCLEOTIDE SEQUENCE [LARGE SCALE GENOMIC DNA]</scope>
    <source>
        <strain evidence="4 5">LK2625</strain>
    </source>
</reference>
<evidence type="ECO:0000256" key="1">
    <source>
        <dbReference type="ARBA" id="ARBA00022729"/>
    </source>
</evidence>
<dbReference type="InterPro" id="IPR029050">
    <property type="entry name" value="Immunoprotect_excell_Ig-like"/>
</dbReference>
<evidence type="ECO:0000313" key="5">
    <source>
        <dbReference type="Proteomes" id="UP001558481"/>
    </source>
</evidence>
<dbReference type="EMBL" id="JAYWLU010000014">
    <property type="protein sequence ID" value="MEX3595569.1"/>
    <property type="molecule type" value="Genomic_DNA"/>
</dbReference>
<proteinExistence type="predicted"/>
<accession>A0ABV3V487</accession>
<feature type="compositionally biased region" description="Polar residues" evidence="2">
    <location>
        <begin position="38"/>
        <end position="55"/>
    </location>
</feature>
<keyword evidence="1 3" id="KW-0732">Signal</keyword>
<protein>
    <recommendedName>
        <fullName evidence="6">DUF4352 domain-containing protein</fullName>
    </recommendedName>
</protein>
<gene>
    <name evidence="4" type="ORF">VVR66_12680</name>
</gene>
<feature type="chain" id="PRO_5045650873" description="DUF4352 domain-containing protein" evidence="3">
    <location>
        <begin position="23"/>
        <end position="208"/>
    </location>
</feature>
<evidence type="ECO:0000313" key="4">
    <source>
        <dbReference type="EMBL" id="MEX3595569.1"/>
    </source>
</evidence>
<dbReference type="PROSITE" id="PS51257">
    <property type="entry name" value="PROKAR_LIPOPROTEIN"/>
    <property type="match status" value="1"/>
</dbReference>
<dbReference type="Gene3D" id="2.60.40.1240">
    <property type="match status" value="1"/>
</dbReference>
<dbReference type="RefSeq" id="WP_368629799.1">
    <property type="nucleotide sequence ID" value="NZ_JAYWLU010000014.1"/>
</dbReference>
<sequence>MKKITPALSIALLAVAMAGCSAAEVEPEPTAPSVDPATASSSENSGTEDSVTKSARGNAIKKIGEPAGVSEATDSENKLVNFAVQNIEVDPACTGPYPQPSENGHLVAVQIAAETGSSESFEKLYYGTDYSFNSHNWEFITPKGTTANNIATAATYSCLPENEMLLDTIGPSEKVTGKVVLDVPAPTGNLVFNDVMSDTSWEWNMTSK</sequence>
<feature type="signal peptide" evidence="3">
    <location>
        <begin position="1"/>
        <end position="22"/>
    </location>
</feature>
<evidence type="ECO:0000256" key="3">
    <source>
        <dbReference type="SAM" id="SignalP"/>
    </source>
</evidence>
<name>A0ABV3V487_9MICC</name>
<dbReference type="Proteomes" id="UP001558481">
    <property type="component" value="Unassembled WGS sequence"/>
</dbReference>
<feature type="region of interest" description="Disordered" evidence="2">
    <location>
        <begin position="25"/>
        <end position="59"/>
    </location>
</feature>